<organism evidence="5 6">
    <name type="scientific">Serratia phage vB_SmaA_3M</name>
    <dbReference type="NCBI Taxonomy" id="2419930"/>
    <lineage>
        <taxon>Viruses</taxon>
        <taxon>Duplodnaviria</taxon>
        <taxon>Heunggongvirae</taxon>
        <taxon>Uroviricota</taxon>
        <taxon>Caudoviricetes</taxon>
        <taxon>Pantevenvirales</taxon>
        <taxon>Ackermannviridae</taxon>
        <taxon>Miltonvirus</taxon>
        <taxon>Miltonvirus 3M</taxon>
    </lineage>
</organism>
<dbReference type="Gene3D" id="4.10.1090.10">
    <property type="entry name" value="Endosialidase, domain 4"/>
    <property type="match status" value="1"/>
</dbReference>
<dbReference type="GO" id="GO:0098015">
    <property type="term" value="C:virus tail"/>
    <property type="evidence" value="ECO:0007669"/>
    <property type="project" value="UniProtKB-KW"/>
</dbReference>
<dbReference type="InterPro" id="IPR044914">
    <property type="entry name" value="Endosialidase_C_dom_sf"/>
</dbReference>
<reference evidence="5 6" key="1">
    <citation type="submission" date="2018-09" db="EMBL/GenBank/DDBJ databases">
        <authorList>
            <person name="Day A."/>
            <person name="Monson R.E."/>
            <person name="Salmond G.P.C."/>
        </authorList>
    </citation>
    <scope>NUCLEOTIDE SEQUENCE [LARGE SCALE GENOMIC DNA]</scope>
</reference>
<accession>A0A3G2YS16</accession>
<keyword evidence="3" id="KW-0946">Virion</keyword>
<keyword evidence="6" id="KW-1185">Reference proteome</keyword>
<evidence type="ECO:0000313" key="5">
    <source>
        <dbReference type="EMBL" id="AYP28294.1"/>
    </source>
</evidence>
<dbReference type="SUPFAM" id="SSF51126">
    <property type="entry name" value="Pectin lyase-like"/>
    <property type="match status" value="1"/>
</dbReference>
<name>A0A3G2YS16_9CAUD</name>
<dbReference type="Gene3D" id="1.10.10.10">
    <property type="entry name" value="Winged helix-like DNA-binding domain superfamily/Winged helix DNA-binding domain"/>
    <property type="match status" value="1"/>
</dbReference>
<comment type="subcellular location">
    <subcellularLocation>
        <location evidence="1">Virion</location>
    </subcellularLocation>
</comment>
<dbReference type="Proteomes" id="UP000269553">
    <property type="component" value="Segment"/>
</dbReference>
<dbReference type="Pfam" id="PF13884">
    <property type="entry name" value="Peptidase_S74"/>
    <property type="match status" value="1"/>
</dbReference>
<dbReference type="GO" id="GO:0019058">
    <property type="term" value="P:viral life cycle"/>
    <property type="evidence" value="ECO:0007669"/>
    <property type="project" value="UniProtKB-ARBA"/>
</dbReference>
<sequence length="619" mass="66547">MYDGDFSSLLKSKLGAALIGLLNGGSVQDAIHYVTPEMFGAKGDYVIGSPGTPGTGTDDTAAFQAAIDQAIAKGYQEVRCSAKKYLITGTLNLGGTGTGVVAAIPGAVGVRLVGQGYDNTTLYFRSATDTTPLIALRGGSGYHTPRSVNRMTLHPTSDRLYKGYGVLLEGACFSMNYDVAIMKFQVGVHYYNSTRPGTFTEFNCFINPRFHRNIVAELFEVNGGDNSFHGNDIFGGQFQIKTNQDLGDGNTVPGIGIELRGSATTPAYLYNAKINTHFFGGPGAVGIKVTRANTDNITGCIQAEGSLILQSPDGSPFEMKGGLYSIASVTFEVSAEPVGKAAAFIFENRISNTAPFTSPRLPGLNPTQIPLYLADTTDAGGRVGLFRAIGTGIDSPYISAAGTAGNGVYFGYTAAGLNLQGFVPGLKIAYDGGTITSYAASFIIANATTGMRMTANSFEPQTDNSMSSGSNSFRYTTVYAVNSTISTCDAERKTEPRDPTEVEMDAFYEVSQLPWVWQWLERFQTEGDGARVHSGPTVQAAIAVMTNHGLDWKTYSAFCYDEWESKPEEIDQNTGDTIPAVEAGHVYSFRKEELLLWITRAIIHRQKRIEERLSALESK</sequence>
<dbReference type="CDD" id="cd10144">
    <property type="entry name" value="Peptidase_S74_CIMCD"/>
    <property type="match status" value="1"/>
</dbReference>
<evidence type="ECO:0000256" key="3">
    <source>
        <dbReference type="ARBA" id="ARBA00022844"/>
    </source>
</evidence>
<dbReference type="InterPro" id="IPR036388">
    <property type="entry name" value="WH-like_DNA-bd_sf"/>
</dbReference>
<proteinExistence type="predicted"/>
<dbReference type="InterPro" id="IPR030392">
    <property type="entry name" value="S74_ICA"/>
</dbReference>
<gene>
    <name evidence="5" type="ORF">3M_038</name>
</gene>
<dbReference type="EMBL" id="MH929319">
    <property type="protein sequence ID" value="AYP28294.1"/>
    <property type="molecule type" value="Genomic_DNA"/>
</dbReference>
<evidence type="ECO:0000259" key="4">
    <source>
        <dbReference type="Pfam" id="PF13884"/>
    </source>
</evidence>
<dbReference type="Gene3D" id="2.160.20.10">
    <property type="entry name" value="Single-stranded right-handed beta-helix, Pectin lyase-like"/>
    <property type="match status" value="1"/>
</dbReference>
<dbReference type="InterPro" id="IPR012334">
    <property type="entry name" value="Pectin_lyas_fold"/>
</dbReference>
<evidence type="ECO:0000256" key="2">
    <source>
        <dbReference type="ARBA" id="ARBA00022732"/>
    </source>
</evidence>
<dbReference type="InterPro" id="IPR011050">
    <property type="entry name" value="Pectin_lyase_fold/virulence"/>
</dbReference>
<feature type="domain" description="Peptidase S74" evidence="4">
    <location>
        <begin position="488"/>
        <end position="550"/>
    </location>
</feature>
<dbReference type="GO" id="GO:0051701">
    <property type="term" value="P:biological process involved in interaction with host"/>
    <property type="evidence" value="ECO:0007669"/>
    <property type="project" value="UniProtKB-ARBA"/>
</dbReference>
<keyword evidence="2" id="KW-1227">Viral tail protein</keyword>
<protein>
    <recommendedName>
        <fullName evidence="4">Peptidase S74 domain-containing protein</fullName>
    </recommendedName>
</protein>
<evidence type="ECO:0000313" key="6">
    <source>
        <dbReference type="Proteomes" id="UP000269553"/>
    </source>
</evidence>
<evidence type="ECO:0000256" key="1">
    <source>
        <dbReference type="ARBA" id="ARBA00004328"/>
    </source>
</evidence>